<dbReference type="InterPro" id="IPR013107">
    <property type="entry name" value="Acyl-CoA_DH_C"/>
</dbReference>
<dbReference type="PANTHER" id="PTHR48083">
    <property type="entry name" value="MEDIUM-CHAIN SPECIFIC ACYL-COA DEHYDROGENASE, MITOCHONDRIAL-RELATED"/>
    <property type="match status" value="1"/>
</dbReference>
<keyword evidence="6" id="KW-1185">Reference proteome</keyword>
<dbReference type="Pfam" id="PF02771">
    <property type="entry name" value="Acyl-CoA_dh_N"/>
    <property type="match status" value="1"/>
</dbReference>
<comment type="caution">
    <text evidence="5">The sequence shown here is derived from an EMBL/GenBank/DDBJ whole genome shotgun (WGS) entry which is preliminary data.</text>
</comment>
<dbReference type="InterPro" id="IPR046373">
    <property type="entry name" value="Acyl-CoA_Oxase/DH_mid-dom_sf"/>
</dbReference>
<dbReference type="Proteomes" id="UP001236795">
    <property type="component" value="Unassembled WGS sequence"/>
</dbReference>
<dbReference type="PIRSF" id="PIRSF016578">
    <property type="entry name" value="HsaA"/>
    <property type="match status" value="1"/>
</dbReference>
<proteinExistence type="inferred from homology"/>
<dbReference type="InterPro" id="IPR036250">
    <property type="entry name" value="AcylCo_DH-like_C"/>
</dbReference>
<name>A0ABU0KJ95_9ACTN</name>
<dbReference type="Gene3D" id="1.20.140.10">
    <property type="entry name" value="Butyryl-CoA Dehydrogenase, subunit A, domain 3"/>
    <property type="match status" value="1"/>
</dbReference>
<feature type="domain" description="Acyl-CoA dehydrogenase C-terminal" evidence="4">
    <location>
        <begin position="259"/>
        <end position="389"/>
    </location>
</feature>
<evidence type="ECO:0000256" key="1">
    <source>
        <dbReference type="ARBA" id="ARBA00023002"/>
    </source>
</evidence>
<evidence type="ECO:0000313" key="6">
    <source>
        <dbReference type="Proteomes" id="UP001236795"/>
    </source>
</evidence>
<dbReference type="InterPro" id="IPR013786">
    <property type="entry name" value="AcylCoA_DH/ox_N"/>
</dbReference>
<gene>
    <name evidence="5" type="ORF">QO019_004358</name>
</gene>
<dbReference type="SUPFAM" id="SSF47203">
    <property type="entry name" value="Acyl-CoA dehydrogenase C-terminal domain-like"/>
    <property type="match status" value="1"/>
</dbReference>
<feature type="domain" description="Acyl-CoA dehydrogenase/oxidase N-terminal" evidence="3">
    <location>
        <begin position="42"/>
        <end position="116"/>
    </location>
</feature>
<reference evidence="5 6" key="1">
    <citation type="submission" date="2023-07" db="EMBL/GenBank/DDBJ databases">
        <title>Genomic Encyclopedia of Type Strains, Phase IV (KMG-IV): sequencing the most valuable type-strain genomes for metagenomic binning, comparative biology and taxonomic classification.</title>
        <authorList>
            <person name="Goeker M."/>
        </authorList>
    </citation>
    <scope>NUCLEOTIDE SEQUENCE [LARGE SCALE GENOMIC DNA]</scope>
    <source>
        <strain evidence="5 6">DSM 40573</strain>
    </source>
</reference>
<organism evidence="5 6">
    <name type="scientific">Streptomyces thermodiastaticus</name>
    <dbReference type="NCBI Taxonomy" id="44061"/>
    <lineage>
        <taxon>Bacteria</taxon>
        <taxon>Bacillati</taxon>
        <taxon>Actinomycetota</taxon>
        <taxon>Actinomycetes</taxon>
        <taxon>Kitasatosporales</taxon>
        <taxon>Streptomycetaceae</taxon>
        <taxon>Streptomyces</taxon>
    </lineage>
</organism>
<dbReference type="EMBL" id="JAUSWC010000016">
    <property type="protein sequence ID" value="MDQ0489481.1"/>
    <property type="molecule type" value="Genomic_DNA"/>
</dbReference>
<dbReference type="SUPFAM" id="SSF56645">
    <property type="entry name" value="Acyl-CoA dehydrogenase NM domain-like"/>
    <property type="match status" value="1"/>
</dbReference>
<comment type="similarity">
    <text evidence="2">Belongs to the HpaH/HsaA monooxygenase family.</text>
</comment>
<dbReference type="Gene3D" id="1.10.540.10">
    <property type="entry name" value="Acyl-CoA dehydrogenase/oxidase, N-terminal domain"/>
    <property type="match status" value="1"/>
</dbReference>
<evidence type="ECO:0000259" key="4">
    <source>
        <dbReference type="Pfam" id="PF08028"/>
    </source>
</evidence>
<sequence length="414" mass="42797">MLDNPPLSPQVREDTAVGEAAALASGAQGVTGAGVAEHAHRVAEVAARHAHEAEDRRRPHPEVVEALLSAGFARHFVPAEHGGRVGTFAELTRAVTTVGAACTATAWCASLAANLARMAAYLPAEGRAEVWANGPDALVVGSLSPFGNAERVDGGYRLSGRWPYISGVDFSSWALLCGTVPGSGGPVPTVFAVPRSAYSVVDTWDSVGMRGTGSNTVAVDGALVPASRTFLRAGLLAGRPVDAAAACHTVPLEAANGLSFVTPLLGAARGTQEAWSAYVAEKAAATAGRSGAPGPSRETYAETLARSVAEIDSAQLLLERCAGIADRGADVDPLDRTQNLRDCSFAAELLVSAVDRLFRTSGTGGQLTTRPIQRFWRDVNSASTHVALQFGAAATAYAERRLWTTTTSSPASAA</sequence>
<accession>A0ABU0KJ95</accession>
<evidence type="ECO:0000313" key="5">
    <source>
        <dbReference type="EMBL" id="MDQ0489481.1"/>
    </source>
</evidence>
<dbReference type="PANTHER" id="PTHR48083:SF19">
    <property type="entry name" value="FLAVIN-DEPENDENT MONOOXYGENASE, OXYGENASE SUBUNIT HSAA"/>
    <property type="match status" value="1"/>
</dbReference>
<dbReference type="Gene3D" id="2.40.110.10">
    <property type="entry name" value="Butyryl-CoA Dehydrogenase, subunit A, domain 2"/>
    <property type="match status" value="1"/>
</dbReference>
<keyword evidence="5" id="KW-0503">Monooxygenase</keyword>
<keyword evidence="1 5" id="KW-0560">Oxidoreductase</keyword>
<dbReference type="GO" id="GO:0004497">
    <property type="term" value="F:monooxygenase activity"/>
    <property type="evidence" value="ECO:0007669"/>
    <property type="project" value="UniProtKB-KW"/>
</dbReference>
<dbReference type="InterPro" id="IPR037069">
    <property type="entry name" value="AcylCoA_DH/ox_N_sf"/>
</dbReference>
<dbReference type="EC" id="1.14.14.-" evidence="5"/>
<dbReference type="RefSeq" id="WP_028959833.1">
    <property type="nucleotide sequence ID" value="NZ_JAUSWC010000016.1"/>
</dbReference>
<dbReference type="InterPro" id="IPR050741">
    <property type="entry name" value="Acyl-CoA_dehydrogenase"/>
</dbReference>
<evidence type="ECO:0000256" key="2">
    <source>
        <dbReference type="ARBA" id="ARBA00049661"/>
    </source>
</evidence>
<protein>
    <submittedName>
        <fullName evidence="5">Two-component flavin-dependent monooxygenase/oxygenase LndZ5</fullName>
        <ecNumber evidence="5">1.14.14.-</ecNumber>
    </submittedName>
</protein>
<evidence type="ECO:0000259" key="3">
    <source>
        <dbReference type="Pfam" id="PF02771"/>
    </source>
</evidence>
<dbReference type="InterPro" id="IPR009100">
    <property type="entry name" value="AcylCoA_DH/oxidase_NM_dom_sf"/>
</dbReference>
<dbReference type="Pfam" id="PF08028">
    <property type="entry name" value="Acyl-CoA_dh_2"/>
    <property type="match status" value="1"/>
</dbReference>